<evidence type="ECO:0000259" key="22">
    <source>
        <dbReference type="Pfam" id="PF00391"/>
    </source>
</evidence>
<keyword evidence="11 17" id="KW-0808">Transferase</keyword>
<evidence type="ECO:0000256" key="12">
    <source>
        <dbReference type="ARBA" id="ARBA00022683"/>
    </source>
</evidence>
<evidence type="ECO:0000256" key="8">
    <source>
        <dbReference type="ARBA" id="ARBA00022448"/>
    </source>
</evidence>
<evidence type="ECO:0000256" key="16">
    <source>
        <dbReference type="ARBA" id="ARBA00033235"/>
    </source>
</evidence>
<dbReference type="SUPFAM" id="SSF52009">
    <property type="entry name" value="Phosphohistidine domain"/>
    <property type="match status" value="1"/>
</dbReference>
<sequence>MFAGIAASPGIAIGKVLKLQEVDLTYDKIEINKEEVENEKDRFHQTIKETKEQLQAIKDRAERELGADKAEIFQAHLLVLEDPELINRVENKIEEELQSAEASLEAVVQMFVTTFSNLEDEYMQERAADIQDVGTRILKNLLGIEIKSLAEIDEPVILMARDLTPSDTAQIDKGKVLGFATEAGGRTSHTAIMARSLEIPSVVGLGDILAKTKKGDKVIVDALNGKLIINPTSKELAKYEAKKEEYAKRKEELAELKNLPAETKDGHRVEVAANIGTPKDVPGVLRNGGEGIGLYRTEFLYMDRKSLPTEEEQFNAYKEISKKLENRPVIIRTLDIGGDKELSYLDLPEEMNPFLGYRAIRICLDRPDIFKTQLRAILRASAYGNIKIMYPMISSIEELRAANAVLEEVKTDLKEEEVEFDEELEVGMMMEVPAAAMTADILAKEADFFSIGTNDLIQYTTAVDRMNENISKLYKPFHPAILRLIKRIIDAAHKENKWVGMCGEMAGDARLAPVLLGFGLDEFSMSAISIPEVKEIIRSLTLTQTEEIADDVLQLETAAEIIEYLDDKLE</sequence>
<comment type="catalytic activity">
    <reaction evidence="1 17">
        <text>L-histidyl-[protein] + phosphoenolpyruvate = N(pros)-phospho-L-histidyl-[protein] + pyruvate</text>
        <dbReference type="Rhea" id="RHEA:23880"/>
        <dbReference type="Rhea" id="RHEA-COMP:9745"/>
        <dbReference type="Rhea" id="RHEA-COMP:9746"/>
        <dbReference type="ChEBI" id="CHEBI:15361"/>
        <dbReference type="ChEBI" id="CHEBI:29979"/>
        <dbReference type="ChEBI" id="CHEBI:58702"/>
        <dbReference type="ChEBI" id="CHEBI:64837"/>
        <dbReference type="EC" id="2.7.3.9"/>
    </reaction>
</comment>
<dbReference type="GO" id="GO:0009401">
    <property type="term" value="P:phosphoenolpyruvate-dependent sugar phosphotransferase system"/>
    <property type="evidence" value="ECO:0007669"/>
    <property type="project" value="UniProtKB-KW"/>
</dbReference>
<dbReference type="Pfam" id="PF02896">
    <property type="entry name" value="PEP-utilizers_C"/>
    <property type="match status" value="1"/>
</dbReference>
<feature type="domain" description="PEP-utilising enzyme C-terminal" evidence="23">
    <location>
        <begin position="250"/>
        <end position="540"/>
    </location>
</feature>
<dbReference type="PANTHER" id="PTHR46244">
    <property type="entry name" value="PHOSPHOENOLPYRUVATE-PROTEIN PHOSPHOTRANSFERASE"/>
    <property type="match status" value="1"/>
</dbReference>
<evidence type="ECO:0000256" key="14">
    <source>
        <dbReference type="ARBA" id="ARBA00022777"/>
    </source>
</evidence>
<evidence type="ECO:0000256" key="4">
    <source>
        <dbReference type="ARBA" id="ARBA00004496"/>
    </source>
</evidence>
<dbReference type="PIRSF" id="PIRSF000732">
    <property type="entry name" value="PTS_enzyme_I"/>
    <property type="match status" value="1"/>
</dbReference>
<dbReference type="STRING" id="142842.SAMN02745118_02288"/>
<dbReference type="Gene3D" id="3.20.20.60">
    <property type="entry name" value="Phosphoenolpyruvate-binding domains"/>
    <property type="match status" value="1"/>
</dbReference>
<gene>
    <name evidence="25" type="ORF">SAMN02745118_02288</name>
</gene>
<keyword evidence="21" id="KW-0175">Coiled coil</keyword>
<dbReference type="EMBL" id="FUWM01000021">
    <property type="protein sequence ID" value="SJZ94324.1"/>
    <property type="molecule type" value="Genomic_DNA"/>
</dbReference>
<feature type="domain" description="Phosphotransferase system enzyme I N-terminal" evidence="24">
    <location>
        <begin position="4"/>
        <end position="126"/>
    </location>
</feature>
<evidence type="ECO:0000256" key="21">
    <source>
        <dbReference type="SAM" id="Coils"/>
    </source>
</evidence>
<dbReference type="InterPro" id="IPR036637">
    <property type="entry name" value="Phosphohistidine_dom_sf"/>
</dbReference>
<evidence type="ECO:0000256" key="11">
    <source>
        <dbReference type="ARBA" id="ARBA00022679"/>
    </source>
</evidence>
<keyword evidence="9 17" id="KW-0963">Cytoplasm</keyword>
<keyword evidence="13 17" id="KW-0479">Metal-binding</keyword>
<feature type="binding site" evidence="20">
    <location>
        <position position="431"/>
    </location>
    <ligand>
        <name>Mg(2+)</name>
        <dbReference type="ChEBI" id="CHEBI:18420"/>
    </ligand>
</feature>
<name>A0A1T4PRQ6_9FIRM</name>
<evidence type="ECO:0000256" key="15">
    <source>
        <dbReference type="ARBA" id="ARBA00022842"/>
    </source>
</evidence>
<evidence type="ECO:0000256" key="5">
    <source>
        <dbReference type="ARBA" id="ARBA00007837"/>
    </source>
</evidence>
<comment type="subcellular location">
    <subcellularLocation>
        <location evidence="4 17">Cytoplasm</location>
    </subcellularLocation>
</comment>
<dbReference type="InterPro" id="IPR040442">
    <property type="entry name" value="Pyrv_kinase-like_dom_sf"/>
</dbReference>
<dbReference type="EC" id="2.7.3.9" evidence="6 17"/>
<evidence type="ECO:0000256" key="1">
    <source>
        <dbReference type="ARBA" id="ARBA00000683"/>
    </source>
</evidence>
<dbReference type="PANTHER" id="PTHR46244:SF3">
    <property type="entry name" value="PHOSPHOENOLPYRUVATE-PROTEIN PHOSPHOTRANSFERASE"/>
    <property type="match status" value="1"/>
</dbReference>
<evidence type="ECO:0000256" key="20">
    <source>
        <dbReference type="PIRSR" id="PIRSR000732-3"/>
    </source>
</evidence>
<evidence type="ECO:0000256" key="2">
    <source>
        <dbReference type="ARBA" id="ARBA00001946"/>
    </source>
</evidence>
<dbReference type="InterPro" id="IPR015813">
    <property type="entry name" value="Pyrv/PenolPyrv_kinase-like_dom"/>
</dbReference>
<evidence type="ECO:0000256" key="13">
    <source>
        <dbReference type="ARBA" id="ARBA00022723"/>
    </source>
</evidence>
<evidence type="ECO:0000313" key="26">
    <source>
        <dbReference type="Proteomes" id="UP000190625"/>
    </source>
</evidence>
<feature type="binding site" evidence="20">
    <location>
        <position position="455"/>
    </location>
    <ligand>
        <name>Mg(2+)</name>
        <dbReference type="ChEBI" id="CHEBI:18420"/>
    </ligand>
</feature>
<feature type="active site" description="Tele-phosphohistidine intermediate" evidence="18">
    <location>
        <position position="189"/>
    </location>
</feature>
<evidence type="ECO:0000256" key="6">
    <source>
        <dbReference type="ARBA" id="ARBA00012232"/>
    </source>
</evidence>
<evidence type="ECO:0000256" key="17">
    <source>
        <dbReference type="PIRNR" id="PIRNR000732"/>
    </source>
</evidence>
<dbReference type="InterPro" id="IPR024692">
    <property type="entry name" value="PTS_EI"/>
</dbReference>
<evidence type="ECO:0000256" key="3">
    <source>
        <dbReference type="ARBA" id="ARBA00002728"/>
    </source>
</evidence>
<feature type="domain" description="PEP-utilising enzyme mobile" evidence="22">
    <location>
        <begin position="152"/>
        <end position="225"/>
    </location>
</feature>
<accession>A0A1T4PRQ6</accession>
<evidence type="ECO:0000259" key="23">
    <source>
        <dbReference type="Pfam" id="PF02896"/>
    </source>
</evidence>
<dbReference type="Gene3D" id="1.10.274.10">
    <property type="entry name" value="PtsI, HPr-binding domain"/>
    <property type="match status" value="1"/>
</dbReference>
<feature type="binding site" evidence="19">
    <location>
        <position position="296"/>
    </location>
    <ligand>
        <name>phosphoenolpyruvate</name>
        <dbReference type="ChEBI" id="CHEBI:58702"/>
    </ligand>
</feature>
<dbReference type="InterPro" id="IPR000121">
    <property type="entry name" value="PEP_util_C"/>
</dbReference>
<dbReference type="SUPFAM" id="SSF51621">
    <property type="entry name" value="Phosphoenolpyruvate/pyruvate domain"/>
    <property type="match status" value="1"/>
</dbReference>
<comment type="function">
    <text evidence="3 17">General (non sugar-specific) component of the phosphoenolpyruvate-dependent sugar phosphotransferase system (sugar PTS). This major carbohydrate active-transport system catalyzes the phosphorylation of incoming sugar substrates concomitantly with their translocation across the cell membrane. Enzyme I transfers the phosphoryl group from phosphoenolpyruvate (PEP) to the phosphoryl carrier protein (HPr).</text>
</comment>
<feature type="binding site" evidence="19">
    <location>
        <position position="332"/>
    </location>
    <ligand>
        <name>phosphoenolpyruvate</name>
        <dbReference type="ChEBI" id="CHEBI:58702"/>
    </ligand>
</feature>
<keyword evidence="14 17" id="KW-0418">Kinase</keyword>
<organism evidence="25 26">
    <name type="scientific">Selenihalanaerobacter shriftii</name>
    <dbReference type="NCBI Taxonomy" id="142842"/>
    <lineage>
        <taxon>Bacteria</taxon>
        <taxon>Bacillati</taxon>
        <taxon>Bacillota</taxon>
        <taxon>Clostridia</taxon>
        <taxon>Halanaerobiales</taxon>
        <taxon>Halobacteroidaceae</taxon>
        <taxon>Selenihalanaerobacter</taxon>
    </lineage>
</organism>
<dbReference type="InterPro" id="IPR008279">
    <property type="entry name" value="PEP-util_enz_mobile_dom"/>
</dbReference>
<keyword evidence="10 17" id="KW-0762">Sugar transport</keyword>
<evidence type="ECO:0000259" key="24">
    <source>
        <dbReference type="Pfam" id="PF05524"/>
    </source>
</evidence>
<dbReference type="GO" id="GO:0016301">
    <property type="term" value="F:kinase activity"/>
    <property type="evidence" value="ECO:0007669"/>
    <property type="project" value="UniProtKB-KW"/>
</dbReference>
<dbReference type="InterPro" id="IPR036618">
    <property type="entry name" value="PtsI_HPr-bd_sf"/>
</dbReference>
<comment type="cofactor">
    <cofactor evidence="2 17 20">
        <name>Mg(2+)</name>
        <dbReference type="ChEBI" id="CHEBI:18420"/>
    </cofactor>
</comment>
<dbReference type="InterPro" id="IPR008731">
    <property type="entry name" value="PTS_EIN"/>
</dbReference>
<evidence type="ECO:0000256" key="19">
    <source>
        <dbReference type="PIRSR" id="PIRSR000732-2"/>
    </source>
</evidence>
<evidence type="ECO:0000313" key="25">
    <source>
        <dbReference type="EMBL" id="SJZ94324.1"/>
    </source>
</evidence>
<dbReference type="InterPro" id="IPR018274">
    <property type="entry name" value="PEP_util_AS"/>
</dbReference>
<keyword evidence="26" id="KW-1185">Reference proteome</keyword>
<dbReference type="Pfam" id="PF00391">
    <property type="entry name" value="PEP-utilizers"/>
    <property type="match status" value="1"/>
</dbReference>
<dbReference type="InterPro" id="IPR050499">
    <property type="entry name" value="PEP-utilizing_PTS_enzyme"/>
</dbReference>
<keyword evidence="8 17" id="KW-0813">Transport</keyword>
<dbReference type="RefSeq" id="WP_078810724.1">
    <property type="nucleotide sequence ID" value="NZ_FUWM01000021.1"/>
</dbReference>
<dbReference type="GO" id="GO:0005737">
    <property type="term" value="C:cytoplasm"/>
    <property type="evidence" value="ECO:0007669"/>
    <property type="project" value="UniProtKB-SubCell"/>
</dbReference>
<feature type="coiled-coil region" evidence="21">
    <location>
        <begin position="19"/>
        <end position="110"/>
    </location>
</feature>
<feature type="active site" description="Proton donor" evidence="18">
    <location>
        <position position="502"/>
    </location>
</feature>
<dbReference type="Pfam" id="PF05524">
    <property type="entry name" value="PEP-utilisers_N"/>
    <property type="match status" value="1"/>
</dbReference>
<dbReference type="PRINTS" id="PR01736">
    <property type="entry name" value="PHPHTRNFRASE"/>
</dbReference>
<feature type="binding site" evidence="19">
    <location>
        <begin position="454"/>
        <end position="455"/>
    </location>
    <ligand>
        <name>phosphoenolpyruvate</name>
        <dbReference type="ChEBI" id="CHEBI:58702"/>
    </ligand>
</feature>
<keyword evidence="15 17" id="KW-0460">Magnesium</keyword>
<dbReference type="FunFam" id="3.20.20.60:FF:000007">
    <property type="entry name" value="Phosphoenolpyruvate-protein phosphotransferase"/>
    <property type="match status" value="1"/>
</dbReference>
<evidence type="ECO:0000256" key="7">
    <source>
        <dbReference type="ARBA" id="ARBA00016544"/>
    </source>
</evidence>
<feature type="coiled-coil region" evidence="21">
    <location>
        <begin position="396"/>
        <end position="426"/>
    </location>
</feature>
<evidence type="ECO:0000256" key="9">
    <source>
        <dbReference type="ARBA" id="ARBA00022490"/>
    </source>
</evidence>
<dbReference type="Proteomes" id="UP000190625">
    <property type="component" value="Unassembled WGS sequence"/>
</dbReference>
<keyword evidence="12 17" id="KW-0598">Phosphotransferase system</keyword>
<dbReference type="AlphaFoldDB" id="A0A1T4PRQ6"/>
<comment type="similarity">
    <text evidence="5 17">Belongs to the PEP-utilizing enzyme family.</text>
</comment>
<keyword evidence="25" id="KW-0670">Pyruvate</keyword>
<dbReference type="NCBIfam" id="TIGR01417">
    <property type="entry name" value="PTS_I_fam"/>
    <property type="match status" value="1"/>
</dbReference>
<evidence type="ECO:0000256" key="18">
    <source>
        <dbReference type="PIRSR" id="PIRSR000732-1"/>
    </source>
</evidence>
<reference evidence="26" key="1">
    <citation type="submission" date="2017-02" db="EMBL/GenBank/DDBJ databases">
        <authorList>
            <person name="Varghese N."/>
            <person name="Submissions S."/>
        </authorList>
    </citation>
    <scope>NUCLEOTIDE SEQUENCE [LARGE SCALE GENOMIC DNA]</scope>
    <source>
        <strain evidence="26">ATCC BAA-73</strain>
    </source>
</reference>
<dbReference type="InterPro" id="IPR006318">
    <property type="entry name" value="PTS_EI-like"/>
</dbReference>
<proteinExistence type="inferred from homology"/>
<feature type="binding site" evidence="19">
    <location>
        <position position="465"/>
    </location>
    <ligand>
        <name>phosphoenolpyruvate</name>
        <dbReference type="ChEBI" id="CHEBI:58702"/>
    </ligand>
</feature>
<dbReference type="PROSITE" id="PS00370">
    <property type="entry name" value="PEP_ENZYMES_PHOS_SITE"/>
    <property type="match status" value="1"/>
</dbReference>
<dbReference type="GO" id="GO:0008965">
    <property type="term" value="F:phosphoenolpyruvate-protein phosphotransferase activity"/>
    <property type="evidence" value="ECO:0007669"/>
    <property type="project" value="UniProtKB-EC"/>
</dbReference>
<evidence type="ECO:0000256" key="10">
    <source>
        <dbReference type="ARBA" id="ARBA00022597"/>
    </source>
</evidence>
<dbReference type="Gene3D" id="3.50.30.10">
    <property type="entry name" value="Phosphohistidine domain"/>
    <property type="match status" value="1"/>
</dbReference>
<dbReference type="OrthoDB" id="9765468at2"/>
<dbReference type="GO" id="GO:0046872">
    <property type="term" value="F:metal ion binding"/>
    <property type="evidence" value="ECO:0007669"/>
    <property type="project" value="UniProtKB-KW"/>
</dbReference>
<protein>
    <recommendedName>
        <fullName evidence="7 17">Phosphoenolpyruvate-protein phosphotransferase</fullName>
        <ecNumber evidence="6 17">2.7.3.9</ecNumber>
    </recommendedName>
    <alternativeName>
        <fullName evidence="16 17">Phosphotransferase system, enzyme I</fullName>
    </alternativeName>
</protein>
<dbReference type="SUPFAM" id="SSF47831">
    <property type="entry name" value="Enzyme I of the PEP:sugar phosphotransferase system HPr-binding (sub)domain"/>
    <property type="match status" value="1"/>
</dbReference>